<feature type="transmembrane region" description="Helical" evidence="8">
    <location>
        <begin position="6"/>
        <end position="24"/>
    </location>
</feature>
<evidence type="ECO:0000256" key="6">
    <source>
        <dbReference type="ARBA" id="ARBA00023136"/>
    </source>
</evidence>
<evidence type="ECO:0000256" key="4">
    <source>
        <dbReference type="ARBA" id="ARBA00022692"/>
    </source>
</evidence>
<dbReference type="Pfam" id="PF02532">
    <property type="entry name" value="PsbI"/>
    <property type="match status" value="1"/>
</dbReference>
<dbReference type="SUPFAM" id="SSF161041">
    <property type="entry name" value="Photosystem II reaction center protein I, PsbI"/>
    <property type="match status" value="1"/>
</dbReference>
<name>A0A068UMH3_COFCA</name>
<dbReference type="GO" id="GO:0015979">
    <property type="term" value="P:photosynthesis"/>
    <property type="evidence" value="ECO:0007669"/>
    <property type="project" value="UniProtKB-KW"/>
</dbReference>
<gene>
    <name evidence="9" type="ORF">GSCOC_T00028828001</name>
</gene>
<reference evidence="10" key="1">
    <citation type="journal article" date="2014" name="Science">
        <title>The coffee genome provides insight into the convergent evolution of caffeine biosynthesis.</title>
        <authorList>
            <person name="Denoeud F."/>
            <person name="Carretero-Paulet L."/>
            <person name="Dereeper A."/>
            <person name="Droc G."/>
            <person name="Guyot R."/>
            <person name="Pietrella M."/>
            <person name="Zheng C."/>
            <person name="Alberti A."/>
            <person name="Anthony F."/>
            <person name="Aprea G."/>
            <person name="Aury J.M."/>
            <person name="Bento P."/>
            <person name="Bernard M."/>
            <person name="Bocs S."/>
            <person name="Campa C."/>
            <person name="Cenci A."/>
            <person name="Combes M.C."/>
            <person name="Crouzillat D."/>
            <person name="Da Silva C."/>
            <person name="Daddiego L."/>
            <person name="De Bellis F."/>
            <person name="Dussert S."/>
            <person name="Garsmeur O."/>
            <person name="Gayraud T."/>
            <person name="Guignon V."/>
            <person name="Jahn K."/>
            <person name="Jamilloux V."/>
            <person name="Joet T."/>
            <person name="Labadie K."/>
            <person name="Lan T."/>
            <person name="Leclercq J."/>
            <person name="Lepelley M."/>
            <person name="Leroy T."/>
            <person name="Li L.T."/>
            <person name="Librado P."/>
            <person name="Lopez L."/>
            <person name="Munoz A."/>
            <person name="Noel B."/>
            <person name="Pallavicini A."/>
            <person name="Perrotta G."/>
            <person name="Poncet V."/>
            <person name="Pot D."/>
            <person name="Priyono X."/>
            <person name="Rigoreau M."/>
            <person name="Rouard M."/>
            <person name="Rozas J."/>
            <person name="Tranchant-Dubreuil C."/>
            <person name="VanBuren R."/>
            <person name="Zhang Q."/>
            <person name="Andrade A.C."/>
            <person name="Argout X."/>
            <person name="Bertrand B."/>
            <person name="de Kochko A."/>
            <person name="Graziosi G."/>
            <person name="Henry R.J."/>
            <person name="Jayarama X."/>
            <person name="Ming R."/>
            <person name="Nagai C."/>
            <person name="Rounsley S."/>
            <person name="Sankoff D."/>
            <person name="Giuliano G."/>
            <person name="Albert V.A."/>
            <person name="Wincker P."/>
            <person name="Lashermes P."/>
        </authorList>
    </citation>
    <scope>NUCLEOTIDE SEQUENCE [LARGE SCALE GENOMIC DNA]</scope>
    <source>
        <strain evidence="10">cv. DH200-94</strain>
    </source>
</reference>
<organism evidence="9 10">
    <name type="scientific">Coffea canephora</name>
    <name type="common">Robusta coffee</name>
    <dbReference type="NCBI Taxonomy" id="49390"/>
    <lineage>
        <taxon>Eukaryota</taxon>
        <taxon>Viridiplantae</taxon>
        <taxon>Streptophyta</taxon>
        <taxon>Embryophyta</taxon>
        <taxon>Tracheophyta</taxon>
        <taxon>Spermatophyta</taxon>
        <taxon>Magnoliopsida</taxon>
        <taxon>eudicotyledons</taxon>
        <taxon>Gunneridae</taxon>
        <taxon>Pentapetalae</taxon>
        <taxon>asterids</taxon>
        <taxon>lamiids</taxon>
        <taxon>Gentianales</taxon>
        <taxon>Rubiaceae</taxon>
        <taxon>Ixoroideae</taxon>
        <taxon>Gardenieae complex</taxon>
        <taxon>Bertiereae - Coffeeae clade</taxon>
        <taxon>Coffeeae</taxon>
        <taxon>Coffea</taxon>
    </lineage>
</organism>
<dbReference type="EMBL" id="HG739122">
    <property type="protein sequence ID" value="CDP09454.1"/>
    <property type="molecule type" value="Genomic_DNA"/>
</dbReference>
<dbReference type="GO" id="GO:0009539">
    <property type="term" value="C:photosystem II reaction center"/>
    <property type="evidence" value="ECO:0007669"/>
    <property type="project" value="InterPro"/>
</dbReference>
<dbReference type="FunCoup" id="A0A068UMH3">
    <property type="interactions" value="14"/>
</dbReference>
<keyword evidence="4 8" id="KW-0812">Transmembrane</keyword>
<dbReference type="PANTHER" id="PTHR35772">
    <property type="entry name" value="PHOTOSYSTEM II REACTION CENTER PROTEIN I"/>
    <property type="match status" value="1"/>
</dbReference>
<keyword evidence="3" id="KW-0602">Photosynthesis</keyword>
<dbReference type="AlphaFoldDB" id="A0A068UMH3"/>
<proteinExistence type="inferred from homology"/>
<dbReference type="Proteomes" id="UP000295252">
    <property type="component" value="Chromosome IV"/>
</dbReference>
<dbReference type="InterPro" id="IPR003686">
    <property type="entry name" value="PSII_PsbI"/>
</dbReference>
<evidence type="ECO:0000256" key="5">
    <source>
        <dbReference type="ARBA" id="ARBA00022989"/>
    </source>
</evidence>
<keyword evidence="6 8" id="KW-0472">Membrane</keyword>
<evidence type="ECO:0000256" key="3">
    <source>
        <dbReference type="ARBA" id="ARBA00022531"/>
    </source>
</evidence>
<accession>A0A068UMH3</accession>
<keyword evidence="10" id="KW-1185">Reference proteome</keyword>
<keyword evidence="5 8" id="KW-1133">Transmembrane helix</keyword>
<dbReference type="GO" id="GO:0042170">
    <property type="term" value="C:plastid membrane"/>
    <property type="evidence" value="ECO:0007669"/>
    <property type="project" value="UniProtKB-SubCell"/>
</dbReference>
<evidence type="ECO:0000313" key="10">
    <source>
        <dbReference type="Proteomes" id="UP000295252"/>
    </source>
</evidence>
<protein>
    <recommendedName>
        <fullName evidence="11">Photosystem II reaction center protein I</fullName>
    </recommendedName>
</protein>
<evidence type="ECO:0008006" key="11">
    <source>
        <dbReference type="Google" id="ProtNLM"/>
    </source>
</evidence>
<dbReference type="PANTHER" id="PTHR35772:SF1">
    <property type="entry name" value="PHOTOSYSTEM II REACTION CENTER PROTEIN I"/>
    <property type="match status" value="1"/>
</dbReference>
<comment type="subcellular location">
    <subcellularLocation>
        <location evidence="1">Plastid membrane</location>
        <topology evidence="1">Single-pass membrane protein</topology>
    </subcellularLocation>
</comment>
<keyword evidence="7" id="KW-0604">Photosystem II</keyword>
<evidence type="ECO:0000256" key="7">
    <source>
        <dbReference type="ARBA" id="ARBA00023276"/>
    </source>
</evidence>
<evidence type="ECO:0000256" key="8">
    <source>
        <dbReference type="SAM" id="Phobius"/>
    </source>
</evidence>
<dbReference type="Gramene" id="CDP09454">
    <property type="protein sequence ID" value="CDP09454"/>
    <property type="gene ID" value="GSCOC_T00028828001"/>
</dbReference>
<evidence type="ECO:0000256" key="2">
    <source>
        <dbReference type="ARBA" id="ARBA00022469"/>
    </source>
</evidence>
<dbReference type="InParanoid" id="A0A068UMH3"/>
<dbReference type="InterPro" id="IPR037271">
    <property type="entry name" value="PSII_PsbI_sf"/>
</dbReference>
<evidence type="ECO:0000256" key="1">
    <source>
        <dbReference type="ARBA" id="ARBA00004411"/>
    </source>
</evidence>
<keyword evidence="2" id="KW-0674">Reaction center</keyword>
<evidence type="ECO:0000313" key="9">
    <source>
        <dbReference type="EMBL" id="CDP09454.1"/>
    </source>
</evidence>
<dbReference type="HAMAP" id="MF_01316">
    <property type="entry name" value="PSII_PsbI"/>
    <property type="match status" value="1"/>
</dbReference>
<sequence>MLTLKFFVYTVVIFFVFLFIFEFLPNDPGRNLGCEE</sequence>